<organism evidence="1">
    <name type="scientific">Zea mays</name>
    <name type="common">Maize</name>
    <dbReference type="NCBI Taxonomy" id="4577"/>
    <lineage>
        <taxon>Eukaryota</taxon>
        <taxon>Viridiplantae</taxon>
        <taxon>Streptophyta</taxon>
        <taxon>Embryophyta</taxon>
        <taxon>Tracheophyta</taxon>
        <taxon>Spermatophyta</taxon>
        <taxon>Magnoliopsida</taxon>
        <taxon>Liliopsida</taxon>
        <taxon>Poales</taxon>
        <taxon>Poaceae</taxon>
        <taxon>PACMAD clade</taxon>
        <taxon>Panicoideae</taxon>
        <taxon>Andropogonodae</taxon>
        <taxon>Andropogoneae</taxon>
        <taxon>Tripsacinae</taxon>
        <taxon>Zea</taxon>
    </lineage>
</organism>
<dbReference type="AlphaFoldDB" id="A0A1D6P133"/>
<proteinExistence type="predicted"/>
<accession>A0A1D6P133</accession>
<dbReference type="ExpressionAtlas" id="A0A1D6P133">
    <property type="expression patterns" value="baseline and differential"/>
</dbReference>
<dbReference type="STRING" id="4577.A0A1D6P133"/>
<dbReference type="SMR" id="A0A1D6P133"/>
<name>A0A1D6P133_MAIZE</name>
<protein>
    <submittedName>
        <fullName evidence="1">Haloacid dehalogenase (HAD) superfamily protein</fullName>
    </submittedName>
</protein>
<reference evidence="1" key="1">
    <citation type="submission" date="2015-12" db="EMBL/GenBank/DDBJ databases">
        <title>Update maize B73 reference genome by single molecule sequencing technologies.</title>
        <authorList>
            <consortium name="Maize Genome Sequencing Project"/>
            <person name="Ware D."/>
        </authorList>
    </citation>
    <scope>NUCLEOTIDE SEQUENCE</scope>
    <source>
        <tissue evidence="1">Seedling</tissue>
    </source>
</reference>
<evidence type="ECO:0000313" key="1">
    <source>
        <dbReference type="EMBL" id="AQL03790.1"/>
    </source>
</evidence>
<dbReference type="InParanoid" id="A0A1D6P133"/>
<dbReference type="EMBL" id="CM000785">
    <property type="protein sequence ID" value="AQL03790.1"/>
    <property type="molecule type" value="Genomic_DNA"/>
</dbReference>
<sequence length="84" mass="9865">MGHRDVQLVLSFWATLFATEVQSESKWKQLGELAMSNGKVRKLEAYIISYWYKKGHRPIEHPLLPDARRIVKFDLYDDSVSTRI</sequence>
<gene>
    <name evidence="1" type="ORF">ZEAMMB73_Zm00001d046172</name>
</gene>